<dbReference type="InterPro" id="IPR021335">
    <property type="entry name" value="DUF2948"/>
</dbReference>
<reference evidence="2" key="1">
    <citation type="submission" date="2011-03" db="EMBL/GenBank/DDBJ databases">
        <title>Draft genome sequence of Brevundimonas diminuta.</title>
        <authorList>
            <person name="Brown P.J.B."/>
            <person name="Buechlein A."/>
            <person name="Hemmerich C."/>
            <person name="Brun Y.V."/>
        </authorList>
    </citation>
    <scope>NUCLEOTIDE SEQUENCE [LARGE SCALE GENOMIC DNA]</scope>
    <source>
        <strain evidence="2">C19</strain>
    </source>
</reference>
<sequence>MFGKPPLKPIRLMAEAVDDVPPISALVQDAALRFGDMAYDRAGRHFTVRMNRFCHEAPGRQPLRAPSVLRISGVDKVQIRGMDTKNGQQPLSLLDVSVEALEAPAAVLTLRFAGEGPRDIRIETECIDVLLLDLAAPHRAKSAPHHG</sequence>
<proteinExistence type="predicted"/>
<protein>
    <recommendedName>
        <fullName evidence="3">DUF2948 family protein</fullName>
    </recommendedName>
</protein>
<dbReference type="RefSeq" id="WP_006274707.1">
    <property type="nucleotide sequence ID" value="NZ_GL883080.1"/>
</dbReference>
<organism evidence="1 2">
    <name type="scientific">Asticcacaulis biprosthecium C19</name>
    <dbReference type="NCBI Taxonomy" id="715226"/>
    <lineage>
        <taxon>Bacteria</taxon>
        <taxon>Pseudomonadati</taxon>
        <taxon>Pseudomonadota</taxon>
        <taxon>Alphaproteobacteria</taxon>
        <taxon>Caulobacterales</taxon>
        <taxon>Caulobacteraceae</taxon>
        <taxon>Asticcacaulis</taxon>
    </lineage>
</organism>
<dbReference type="eggNOG" id="ENOG5032SGB">
    <property type="taxonomic scope" value="Bacteria"/>
</dbReference>
<evidence type="ECO:0008006" key="3">
    <source>
        <dbReference type="Google" id="ProtNLM"/>
    </source>
</evidence>
<name>F4QRZ2_9CAUL</name>
<keyword evidence="2" id="KW-1185">Reference proteome</keyword>
<evidence type="ECO:0000313" key="2">
    <source>
        <dbReference type="Proteomes" id="UP000006512"/>
    </source>
</evidence>
<dbReference type="OrthoDB" id="9806367at2"/>
<accession>F4QRZ2</accession>
<dbReference type="HOGENOM" id="CLU_118443_1_1_5"/>
<evidence type="ECO:0000313" key="1">
    <source>
        <dbReference type="EMBL" id="EGF89512.1"/>
    </source>
</evidence>
<dbReference type="STRING" id="715226.ABI_39270"/>
<dbReference type="Pfam" id="PF11164">
    <property type="entry name" value="DUF2948"/>
    <property type="match status" value="1"/>
</dbReference>
<gene>
    <name evidence="1" type="ORF">ABI_39270</name>
</gene>
<dbReference type="AlphaFoldDB" id="F4QRZ2"/>
<dbReference type="Proteomes" id="UP000006512">
    <property type="component" value="Unassembled WGS sequence"/>
</dbReference>
<dbReference type="EMBL" id="GL883080">
    <property type="protein sequence ID" value="EGF89512.1"/>
    <property type="molecule type" value="Genomic_DNA"/>
</dbReference>